<gene>
    <name evidence="3" type="ORF">TELCIR_22507</name>
</gene>
<accession>A0A2G9TDZ1</accession>
<organism evidence="3 4">
    <name type="scientific">Teladorsagia circumcincta</name>
    <name type="common">Brown stomach worm</name>
    <name type="synonym">Ostertagia circumcincta</name>
    <dbReference type="NCBI Taxonomy" id="45464"/>
    <lineage>
        <taxon>Eukaryota</taxon>
        <taxon>Metazoa</taxon>
        <taxon>Ecdysozoa</taxon>
        <taxon>Nematoda</taxon>
        <taxon>Chromadorea</taxon>
        <taxon>Rhabditida</taxon>
        <taxon>Rhabditina</taxon>
        <taxon>Rhabditomorpha</taxon>
        <taxon>Strongyloidea</taxon>
        <taxon>Trichostrongylidae</taxon>
        <taxon>Teladorsagia</taxon>
    </lineage>
</organism>
<dbReference type="GO" id="GO:0004867">
    <property type="term" value="F:serine-type endopeptidase inhibitor activity"/>
    <property type="evidence" value="ECO:0007669"/>
    <property type="project" value="UniProtKB-KW"/>
</dbReference>
<protein>
    <recommendedName>
        <fullName evidence="5">TIL domain-containing protein</fullName>
    </recommendedName>
</protein>
<dbReference type="SUPFAM" id="SSF57567">
    <property type="entry name" value="Serine protease inhibitors"/>
    <property type="match status" value="1"/>
</dbReference>
<dbReference type="AlphaFoldDB" id="A0A2G9TDZ1"/>
<feature type="chain" id="PRO_5013943544" description="TIL domain-containing protein" evidence="2">
    <location>
        <begin position="19"/>
        <end position="77"/>
    </location>
</feature>
<name>A0A2G9TDZ1_TELCI</name>
<keyword evidence="2" id="KW-0732">Signal</keyword>
<evidence type="ECO:0000313" key="3">
    <source>
        <dbReference type="EMBL" id="PIO56098.1"/>
    </source>
</evidence>
<sequence length="77" mass="8554">MLYATIVLIMMAGVIVRGEPKCEDNEEYFACAPVDVKCNDAGEWQYPPVQCMGSGCRCKQGFKRGPNGCEKPSDKCW</sequence>
<evidence type="ECO:0008006" key="5">
    <source>
        <dbReference type="Google" id="ProtNLM"/>
    </source>
</evidence>
<dbReference type="EMBL" id="KZ383053">
    <property type="protein sequence ID" value="PIO56098.1"/>
    <property type="molecule type" value="Genomic_DNA"/>
</dbReference>
<evidence type="ECO:0000256" key="2">
    <source>
        <dbReference type="SAM" id="SignalP"/>
    </source>
</evidence>
<reference evidence="3 4" key="1">
    <citation type="submission" date="2015-09" db="EMBL/GenBank/DDBJ databases">
        <title>Draft genome of the parasitic nematode Teladorsagia circumcincta isolate WARC Sus (inbred).</title>
        <authorList>
            <person name="Mitreva M."/>
        </authorList>
    </citation>
    <scope>NUCLEOTIDE SEQUENCE [LARGE SCALE GENOMIC DNA]</scope>
    <source>
        <strain evidence="3 4">S</strain>
    </source>
</reference>
<evidence type="ECO:0000313" key="4">
    <source>
        <dbReference type="Proteomes" id="UP000230423"/>
    </source>
</evidence>
<feature type="signal peptide" evidence="2">
    <location>
        <begin position="1"/>
        <end position="18"/>
    </location>
</feature>
<dbReference type="InterPro" id="IPR036084">
    <property type="entry name" value="Ser_inhib-like_sf"/>
</dbReference>
<keyword evidence="4" id="KW-1185">Reference proteome</keyword>
<keyword evidence="1" id="KW-0722">Serine protease inhibitor</keyword>
<evidence type="ECO:0000256" key="1">
    <source>
        <dbReference type="ARBA" id="ARBA00022900"/>
    </source>
</evidence>
<dbReference type="Proteomes" id="UP000230423">
    <property type="component" value="Unassembled WGS sequence"/>
</dbReference>
<proteinExistence type="predicted"/>
<keyword evidence="1" id="KW-0646">Protease inhibitor</keyword>
<dbReference type="OrthoDB" id="5912264at2759"/>